<comment type="caution">
    <text evidence="1">The sequence shown here is derived from an EMBL/GenBank/DDBJ whole genome shotgun (WGS) entry which is preliminary data.</text>
</comment>
<name>A0ACB7VK25_DIOAL</name>
<keyword evidence="2" id="KW-1185">Reference proteome</keyword>
<reference evidence="2" key="1">
    <citation type="journal article" date="2022" name="Nat. Commun.">
        <title>Chromosome evolution and the genetic basis of agronomically important traits in greater yam.</title>
        <authorList>
            <person name="Bredeson J.V."/>
            <person name="Lyons J.B."/>
            <person name="Oniyinde I.O."/>
            <person name="Okereke N.R."/>
            <person name="Kolade O."/>
            <person name="Nnabue I."/>
            <person name="Nwadili C.O."/>
            <person name="Hribova E."/>
            <person name="Parker M."/>
            <person name="Nwogha J."/>
            <person name="Shu S."/>
            <person name="Carlson J."/>
            <person name="Kariba R."/>
            <person name="Muthemba S."/>
            <person name="Knop K."/>
            <person name="Barton G.J."/>
            <person name="Sherwood A.V."/>
            <person name="Lopez-Montes A."/>
            <person name="Asiedu R."/>
            <person name="Jamnadass R."/>
            <person name="Muchugi A."/>
            <person name="Goodstein D."/>
            <person name="Egesi C.N."/>
            <person name="Featherston J."/>
            <person name="Asfaw A."/>
            <person name="Simpson G.G."/>
            <person name="Dolezel J."/>
            <person name="Hendre P.S."/>
            <person name="Van Deynze A."/>
            <person name="Kumar P.L."/>
            <person name="Obidiegwu J.E."/>
            <person name="Bhattacharjee R."/>
            <person name="Rokhsar D.S."/>
        </authorList>
    </citation>
    <scope>NUCLEOTIDE SEQUENCE [LARGE SCALE GENOMIC DNA]</scope>
    <source>
        <strain evidence="2">cv. TDa95/00328</strain>
    </source>
</reference>
<dbReference type="Proteomes" id="UP000827976">
    <property type="component" value="Chromosome 8"/>
</dbReference>
<organism evidence="1 2">
    <name type="scientific">Dioscorea alata</name>
    <name type="common">Purple yam</name>
    <dbReference type="NCBI Taxonomy" id="55571"/>
    <lineage>
        <taxon>Eukaryota</taxon>
        <taxon>Viridiplantae</taxon>
        <taxon>Streptophyta</taxon>
        <taxon>Embryophyta</taxon>
        <taxon>Tracheophyta</taxon>
        <taxon>Spermatophyta</taxon>
        <taxon>Magnoliopsida</taxon>
        <taxon>Liliopsida</taxon>
        <taxon>Dioscoreales</taxon>
        <taxon>Dioscoreaceae</taxon>
        <taxon>Dioscorea</taxon>
    </lineage>
</organism>
<accession>A0ACB7VK25</accession>
<sequence>MFYKHLQCGLHDFMLTDVLLYIIGTSQKKLSRNILDPLDSSPRHFHSLNPTIHPSLLLSLTFSYFQQITGCTH</sequence>
<evidence type="ECO:0000313" key="1">
    <source>
        <dbReference type="EMBL" id="KAH7674422.1"/>
    </source>
</evidence>
<dbReference type="EMBL" id="CM037018">
    <property type="protein sequence ID" value="KAH7674422.1"/>
    <property type="molecule type" value="Genomic_DNA"/>
</dbReference>
<gene>
    <name evidence="1" type="ORF">IHE45_08G072100</name>
</gene>
<evidence type="ECO:0000313" key="2">
    <source>
        <dbReference type="Proteomes" id="UP000827976"/>
    </source>
</evidence>
<proteinExistence type="predicted"/>
<protein>
    <submittedName>
        <fullName evidence="1">Uncharacterized protein</fullName>
    </submittedName>
</protein>